<dbReference type="AlphaFoldDB" id="X1F129"/>
<evidence type="ECO:0000313" key="2">
    <source>
        <dbReference type="EMBL" id="GAH14493.1"/>
    </source>
</evidence>
<organism evidence="2">
    <name type="scientific">marine sediment metagenome</name>
    <dbReference type="NCBI Taxonomy" id="412755"/>
    <lineage>
        <taxon>unclassified sequences</taxon>
        <taxon>metagenomes</taxon>
        <taxon>ecological metagenomes</taxon>
    </lineage>
</organism>
<feature type="region of interest" description="Disordered" evidence="1">
    <location>
        <begin position="1"/>
        <end position="50"/>
    </location>
</feature>
<evidence type="ECO:0000256" key="1">
    <source>
        <dbReference type="SAM" id="MobiDB-lite"/>
    </source>
</evidence>
<comment type="caution">
    <text evidence="2">The sequence shown here is derived from an EMBL/GenBank/DDBJ whole genome shotgun (WGS) entry which is preliminary data.</text>
</comment>
<feature type="non-terminal residue" evidence="2">
    <location>
        <position position="50"/>
    </location>
</feature>
<accession>X1F129</accession>
<name>X1F129_9ZZZZ</name>
<reference evidence="2" key="1">
    <citation type="journal article" date="2014" name="Front. Microbiol.">
        <title>High frequency of phylogenetically diverse reductive dehalogenase-homologous genes in deep subseafloor sedimentary metagenomes.</title>
        <authorList>
            <person name="Kawai M."/>
            <person name="Futagami T."/>
            <person name="Toyoda A."/>
            <person name="Takaki Y."/>
            <person name="Nishi S."/>
            <person name="Hori S."/>
            <person name="Arai W."/>
            <person name="Tsubouchi T."/>
            <person name="Morono Y."/>
            <person name="Uchiyama I."/>
            <person name="Ito T."/>
            <person name="Fujiyama A."/>
            <person name="Inagaki F."/>
            <person name="Takami H."/>
        </authorList>
    </citation>
    <scope>NUCLEOTIDE SEQUENCE</scope>
    <source>
        <strain evidence="2">Expedition CK06-06</strain>
    </source>
</reference>
<protein>
    <submittedName>
        <fullName evidence="2">Uncharacterized protein</fullName>
    </submittedName>
</protein>
<dbReference type="EMBL" id="BART01031445">
    <property type="protein sequence ID" value="GAH14493.1"/>
    <property type="molecule type" value="Genomic_DNA"/>
</dbReference>
<gene>
    <name evidence="2" type="ORF">S01H4_54622</name>
</gene>
<proteinExistence type="predicted"/>
<feature type="compositionally biased region" description="Polar residues" evidence="1">
    <location>
        <begin position="1"/>
        <end position="13"/>
    </location>
</feature>
<sequence>MDAGDSTPNSANNDADDFTCSDGPSGDQNDSEGDLNAGGGYFGITDWDFL</sequence>